<dbReference type="SUPFAM" id="SSF52218">
    <property type="entry name" value="Flavoproteins"/>
    <property type="match status" value="1"/>
</dbReference>
<dbReference type="GO" id="GO:0010181">
    <property type="term" value="F:FMN binding"/>
    <property type="evidence" value="ECO:0007669"/>
    <property type="project" value="TreeGrafter"/>
</dbReference>
<protein>
    <submittedName>
        <fullName evidence="2">Chromate reductase</fullName>
    </submittedName>
</protein>
<feature type="domain" description="NADPH-dependent FMN reductase-like" evidence="1">
    <location>
        <begin position="1"/>
        <end position="126"/>
    </location>
</feature>
<dbReference type="InterPro" id="IPR029039">
    <property type="entry name" value="Flavoprotein-like_sf"/>
</dbReference>
<dbReference type="EMBL" id="QGDT01000001">
    <property type="protein sequence ID" value="PWJ60289.1"/>
    <property type="molecule type" value="Genomic_DNA"/>
</dbReference>
<dbReference type="OrthoDB" id="9812295at2"/>
<dbReference type="RefSeq" id="WP_109672444.1">
    <property type="nucleotide sequence ID" value="NZ_QGDT01000001.1"/>
</dbReference>
<dbReference type="Gene3D" id="3.40.50.360">
    <property type="match status" value="1"/>
</dbReference>
<reference evidence="2 3" key="1">
    <citation type="submission" date="2018-03" db="EMBL/GenBank/DDBJ databases">
        <title>Genomic Encyclopedia of Archaeal and Bacterial Type Strains, Phase II (KMG-II): from individual species to whole genera.</title>
        <authorList>
            <person name="Goeker M."/>
        </authorList>
    </citation>
    <scope>NUCLEOTIDE SEQUENCE [LARGE SCALE GENOMIC DNA]</scope>
    <source>
        <strain evidence="2 3">DSM 100346</strain>
    </source>
</reference>
<evidence type="ECO:0000313" key="3">
    <source>
        <dbReference type="Proteomes" id="UP000245880"/>
    </source>
</evidence>
<evidence type="ECO:0000259" key="1">
    <source>
        <dbReference type="Pfam" id="PF03358"/>
    </source>
</evidence>
<evidence type="ECO:0000313" key="2">
    <source>
        <dbReference type="EMBL" id="PWJ60289.1"/>
    </source>
</evidence>
<gene>
    <name evidence="2" type="ORF">CLV98_101470</name>
</gene>
<keyword evidence="3" id="KW-1185">Reference proteome</keyword>
<dbReference type="AlphaFoldDB" id="A0A316ASK1"/>
<dbReference type="InterPro" id="IPR050712">
    <property type="entry name" value="NAD(P)H-dep_reductase"/>
</dbReference>
<proteinExistence type="predicted"/>
<accession>A0A316ASK1</accession>
<comment type="caution">
    <text evidence="2">The sequence shown here is derived from an EMBL/GenBank/DDBJ whole genome shotgun (WGS) entry which is preliminary data.</text>
</comment>
<dbReference type="PANTHER" id="PTHR30543:SF21">
    <property type="entry name" value="NAD(P)H-DEPENDENT FMN REDUCTASE LOT6"/>
    <property type="match status" value="1"/>
</dbReference>
<dbReference type="Pfam" id="PF03358">
    <property type="entry name" value="FMN_red"/>
    <property type="match status" value="1"/>
</dbReference>
<dbReference type="GO" id="GO:0016491">
    <property type="term" value="F:oxidoreductase activity"/>
    <property type="evidence" value="ECO:0007669"/>
    <property type="project" value="InterPro"/>
</dbReference>
<sequence>MKIAIISTSPRQGSNSLKVAKYMAKSLANTEHRIRVANFEEIDIPMVGRSSLKASALTQFQSNLIDIWKEAELVIFVIPEYNWITSGELINALHQLGQKDFSYLFDNKVFALAGVSRGRGGRRPCTEIGTVLGKLISFLNQHSVISPLILESHETHNQLADDGTSLGNAFYEKSAQKFLDYSLTIANRWHRSE</sequence>
<dbReference type="PANTHER" id="PTHR30543">
    <property type="entry name" value="CHROMATE REDUCTASE"/>
    <property type="match status" value="1"/>
</dbReference>
<dbReference type="GO" id="GO:0005829">
    <property type="term" value="C:cytosol"/>
    <property type="evidence" value="ECO:0007669"/>
    <property type="project" value="TreeGrafter"/>
</dbReference>
<dbReference type="InterPro" id="IPR005025">
    <property type="entry name" value="FMN_Rdtase-like_dom"/>
</dbReference>
<organism evidence="2 3">
    <name type="scientific">Dyadobacter jejuensis</name>
    <dbReference type="NCBI Taxonomy" id="1082580"/>
    <lineage>
        <taxon>Bacteria</taxon>
        <taxon>Pseudomonadati</taxon>
        <taxon>Bacteroidota</taxon>
        <taxon>Cytophagia</taxon>
        <taxon>Cytophagales</taxon>
        <taxon>Spirosomataceae</taxon>
        <taxon>Dyadobacter</taxon>
    </lineage>
</organism>
<name>A0A316ASK1_9BACT</name>
<dbReference type="Proteomes" id="UP000245880">
    <property type="component" value="Unassembled WGS sequence"/>
</dbReference>